<sequence>MFMKFRFFLFILLINSCLFSNERDISFNECLQVELLKMCEEEQDLRKKWIYAEDEETKLEFQQKVMHIDDYHLRRLKEIIKEYGWPGYSLVGSKGSNAFWLLVQHTPDYAFQAECLEYLEQAVLDNNASKIDLAYLKDRVYMYAGKQIYGTQLNADLTPYPIEDEDHINQRRQEVGLPTIEEYLKFTREMFRESILYSKEKDNDSS</sequence>
<name>A0A0C1ECJ2_9BACT</name>
<evidence type="ECO:0000313" key="2">
    <source>
        <dbReference type="Proteomes" id="UP000031307"/>
    </source>
</evidence>
<evidence type="ECO:0000313" key="1">
    <source>
        <dbReference type="EMBL" id="KIA77773.1"/>
    </source>
</evidence>
<gene>
    <name evidence="1" type="ORF">DB43_FS00140</name>
</gene>
<dbReference type="AlphaFoldDB" id="A0A0C1ECJ2"/>
<dbReference type="Pfam" id="PF20329">
    <property type="entry name" value="DUF6624"/>
    <property type="match status" value="1"/>
</dbReference>
<protein>
    <submittedName>
        <fullName evidence="1">Uncharacterized protein</fullName>
    </submittedName>
</protein>
<reference evidence="1 2" key="1">
    <citation type="journal article" date="2014" name="Mol. Biol. Evol.">
        <title>Massive expansion of Ubiquitination-related gene families within the Chlamydiae.</title>
        <authorList>
            <person name="Domman D."/>
            <person name="Collingro A."/>
            <person name="Lagkouvardos I."/>
            <person name="Gehre L."/>
            <person name="Weinmaier T."/>
            <person name="Rattei T."/>
            <person name="Subtil A."/>
            <person name="Horn M."/>
        </authorList>
    </citation>
    <scope>NUCLEOTIDE SEQUENCE [LARGE SCALE GENOMIC DNA]</scope>
    <source>
        <strain evidence="1 2">OEW1</strain>
    </source>
</reference>
<proteinExistence type="predicted"/>
<dbReference type="PATRIC" id="fig|83552.4.peg.1021"/>
<organism evidence="1 2">
    <name type="scientific">Parachlamydia acanthamoebae</name>
    <dbReference type="NCBI Taxonomy" id="83552"/>
    <lineage>
        <taxon>Bacteria</taxon>
        <taxon>Pseudomonadati</taxon>
        <taxon>Chlamydiota</taxon>
        <taxon>Chlamydiia</taxon>
        <taxon>Parachlamydiales</taxon>
        <taxon>Parachlamydiaceae</taxon>
        <taxon>Parachlamydia</taxon>
    </lineage>
</organism>
<accession>A0A0C1ECJ2</accession>
<dbReference type="EMBL" id="JSAM01000062">
    <property type="protein sequence ID" value="KIA77773.1"/>
    <property type="molecule type" value="Genomic_DNA"/>
</dbReference>
<dbReference type="Proteomes" id="UP000031307">
    <property type="component" value="Unassembled WGS sequence"/>
</dbReference>
<comment type="caution">
    <text evidence="1">The sequence shown here is derived from an EMBL/GenBank/DDBJ whole genome shotgun (WGS) entry which is preliminary data.</text>
</comment>
<dbReference type="InterPro" id="IPR046732">
    <property type="entry name" value="DUF6624"/>
</dbReference>